<dbReference type="Proteomes" id="UP000192578">
    <property type="component" value="Unassembled WGS sequence"/>
</dbReference>
<dbReference type="AlphaFoldDB" id="A0A9X6NHQ2"/>
<name>A0A9X6NHQ2_HYPEX</name>
<organism evidence="2 3">
    <name type="scientific">Hypsibius exemplaris</name>
    <name type="common">Freshwater tardigrade</name>
    <dbReference type="NCBI Taxonomy" id="2072580"/>
    <lineage>
        <taxon>Eukaryota</taxon>
        <taxon>Metazoa</taxon>
        <taxon>Ecdysozoa</taxon>
        <taxon>Tardigrada</taxon>
        <taxon>Eutardigrada</taxon>
        <taxon>Parachela</taxon>
        <taxon>Hypsibioidea</taxon>
        <taxon>Hypsibiidae</taxon>
        <taxon>Hypsibius</taxon>
    </lineage>
</organism>
<comment type="caution">
    <text evidence="2">The sequence shown here is derived from an EMBL/GenBank/DDBJ whole genome shotgun (WGS) entry which is preliminary data.</text>
</comment>
<proteinExistence type="predicted"/>
<protein>
    <submittedName>
        <fullName evidence="2">Uncharacterized protein</fullName>
    </submittedName>
</protein>
<gene>
    <name evidence="2" type="ORF">BV898_18425</name>
</gene>
<evidence type="ECO:0000256" key="1">
    <source>
        <dbReference type="SAM" id="MobiDB-lite"/>
    </source>
</evidence>
<feature type="region of interest" description="Disordered" evidence="1">
    <location>
        <begin position="213"/>
        <end position="245"/>
    </location>
</feature>
<accession>A0A9X6NHQ2</accession>
<evidence type="ECO:0000313" key="2">
    <source>
        <dbReference type="EMBL" id="OWA54002.1"/>
    </source>
</evidence>
<reference evidence="3" key="1">
    <citation type="submission" date="2017-01" db="EMBL/GenBank/DDBJ databases">
        <title>Comparative genomics of anhydrobiosis in the tardigrade Hypsibius dujardini.</title>
        <authorList>
            <person name="Yoshida Y."/>
            <person name="Koutsovoulos G."/>
            <person name="Laetsch D."/>
            <person name="Stevens L."/>
            <person name="Kumar S."/>
            <person name="Horikawa D."/>
            <person name="Ishino K."/>
            <person name="Komine S."/>
            <person name="Tomita M."/>
            <person name="Blaxter M."/>
            <person name="Arakawa K."/>
        </authorList>
    </citation>
    <scope>NUCLEOTIDE SEQUENCE [LARGE SCALE GENOMIC DNA]</scope>
    <source>
        <strain evidence="3">Z151</strain>
    </source>
</reference>
<evidence type="ECO:0000313" key="3">
    <source>
        <dbReference type="Proteomes" id="UP000192578"/>
    </source>
</evidence>
<sequence length="245" mass="27665">MGYLPAEAINPPLLDGAMMSQPVTSFTKALLCIHGTMLLPSVHTWEDRLHEVMNKMNRGEKHQVKRFNRFPNAETSSADEKSRLLLHSVSHVGVGDGRQNCTDDCVQFRQLIRFYPSRRVEWCIKQLDSSDVENCEAGSICCSKAVAAVNKDPTFPLVELQYGFRLHHCMQIRSSITISTVPLTVASSRYQLLRGKCMDLGRFWVIKQKSSGASESPFWTPHSEESQTSPKNSLEGKQHIYHTRG</sequence>
<keyword evidence="3" id="KW-1185">Reference proteome</keyword>
<dbReference type="EMBL" id="MTYJ01000363">
    <property type="protein sequence ID" value="OWA54002.1"/>
    <property type="molecule type" value="Genomic_DNA"/>
</dbReference>